<dbReference type="PRINTS" id="PR00369">
    <property type="entry name" value="FLAVODOXIN"/>
</dbReference>
<evidence type="ECO:0000256" key="8">
    <source>
        <dbReference type="ARBA" id="ARBA00022857"/>
    </source>
</evidence>
<evidence type="ECO:0000256" key="1">
    <source>
        <dbReference type="ARBA" id="ARBA00001917"/>
    </source>
</evidence>
<accession>A0A6B2KZT1</accession>
<sequence>MYGSQDGNSKVIAQRICESLGRSGWGTTLEAFQGFRKLGLGEAGKWPGGPVVMVTSSTGDGEPPDNAASFWRFLRTKKKDDFNLQAVQFALLGLGDSNYDTFMGFPNNLHQKLLELGAKEFFRFGRADDATGLEDVVEPWINDLWTALDSSFRSPSPSPTPSEGQSDPKKPKKFKIKPQGDKPPETPSVVQFLDALPQEDLTPSPSSPPYSKDNPYLAPILSSKLLTSPSATKQVLQLSLSYHEQLGLSPGDAIGVLPPNPLPLVNALISRLGVPETRPFLLVPHKVTTQHIKTPCTITTALTCYCNITALPSRLLLRTLAEYAEDKQEKEELLLLCDNSVVGKKMYAELMEKRVPSLLELLNRWTSVKIPLGHLLEVLPPQSARYYSISDFPLKKREEIKIALTIVNNNLVDLHGDTKEFKGVCSNWLFGLTKMDSNSKEEQRVLLNGMKMGQPNQLSVPIFPREQKFFRYPEDVQRPVIMVAAGTGVSPFVGFIEFRRYLVSQGKGLGKCSLYYGCRHPERDFLYPELNDYAEEKAVDLHVCYSQLNPSTVKEYVQHLLYKNGEEVLNDMIHHNAILFVCGESSGMIKGVREQLILALQNYKEMSVQQAEETLKQWTNNKQYMLDIWT</sequence>
<comment type="cofactor">
    <cofactor evidence="2">
        <name>FAD</name>
        <dbReference type="ChEBI" id="CHEBI:57692"/>
    </cofactor>
</comment>
<evidence type="ECO:0000256" key="6">
    <source>
        <dbReference type="ARBA" id="ARBA00022691"/>
    </source>
</evidence>
<feature type="domain" description="FAD-binding FR-type" evidence="15">
    <location>
        <begin position="213"/>
        <end position="473"/>
    </location>
</feature>
<dbReference type="EMBL" id="GIBP01001212">
    <property type="protein sequence ID" value="NDV30181.1"/>
    <property type="molecule type" value="Transcribed_RNA"/>
</dbReference>
<dbReference type="AlphaFoldDB" id="A0A6B2KZT1"/>
<dbReference type="SUPFAM" id="SSF52343">
    <property type="entry name" value="Ferredoxin reductase-like, C-terminal NADP-linked domain"/>
    <property type="match status" value="1"/>
</dbReference>
<dbReference type="SUPFAM" id="SSF52218">
    <property type="entry name" value="Flavoproteins"/>
    <property type="match status" value="1"/>
</dbReference>
<dbReference type="GO" id="GO:0009086">
    <property type="term" value="P:methionine biosynthetic process"/>
    <property type="evidence" value="ECO:0007669"/>
    <property type="project" value="UniProtKB-KW"/>
</dbReference>
<name>A0A6B2KZT1_9EUKA</name>
<feature type="domain" description="Flavodoxin-like" evidence="14">
    <location>
        <begin position="1"/>
        <end position="145"/>
    </location>
</feature>
<dbReference type="GO" id="GO:0005829">
    <property type="term" value="C:cytosol"/>
    <property type="evidence" value="ECO:0007669"/>
    <property type="project" value="TreeGrafter"/>
</dbReference>
<reference evidence="16" key="1">
    <citation type="journal article" date="2020" name="J. Eukaryot. Microbiol.">
        <title>De novo Sequencing, Assembly and Annotation of the Transcriptome for the Free-Living Testate Amoeba Arcella intermedia.</title>
        <authorList>
            <person name="Ribeiro G.M."/>
            <person name="Porfirio-Sousa A.L."/>
            <person name="Maurer-Alcala X.X."/>
            <person name="Katz L.A."/>
            <person name="Lahr D.J.G."/>
        </authorList>
    </citation>
    <scope>NUCLEOTIDE SEQUENCE</scope>
</reference>
<evidence type="ECO:0000256" key="13">
    <source>
        <dbReference type="SAM" id="MobiDB-lite"/>
    </source>
</evidence>
<keyword evidence="3" id="KW-0028">Amino-acid biosynthesis</keyword>
<evidence type="ECO:0000313" key="16">
    <source>
        <dbReference type="EMBL" id="NDV30181.1"/>
    </source>
</evidence>
<proteinExistence type="predicted"/>
<dbReference type="PROSITE" id="PS51384">
    <property type="entry name" value="FAD_FR"/>
    <property type="match status" value="1"/>
</dbReference>
<dbReference type="GO" id="GO:0050660">
    <property type="term" value="F:flavin adenine dinucleotide binding"/>
    <property type="evidence" value="ECO:0007669"/>
    <property type="project" value="TreeGrafter"/>
</dbReference>
<dbReference type="GO" id="GO:0010181">
    <property type="term" value="F:FMN binding"/>
    <property type="evidence" value="ECO:0007669"/>
    <property type="project" value="InterPro"/>
</dbReference>
<dbReference type="SUPFAM" id="SSF63380">
    <property type="entry name" value="Riboflavin synthase domain-like"/>
    <property type="match status" value="1"/>
</dbReference>
<dbReference type="InterPro" id="IPR001709">
    <property type="entry name" value="Flavoprot_Pyr_Nucl_cyt_Rdtase"/>
</dbReference>
<evidence type="ECO:0000256" key="4">
    <source>
        <dbReference type="ARBA" id="ARBA00022630"/>
    </source>
</evidence>
<keyword evidence="5" id="KW-0288">FMN</keyword>
<evidence type="ECO:0000259" key="15">
    <source>
        <dbReference type="PROSITE" id="PS51384"/>
    </source>
</evidence>
<keyword evidence="7" id="KW-0274">FAD</keyword>
<dbReference type="PROSITE" id="PS50902">
    <property type="entry name" value="FLAVODOXIN_LIKE"/>
    <property type="match status" value="1"/>
</dbReference>
<dbReference type="InterPro" id="IPR017938">
    <property type="entry name" value="Riboflavin_synthase-like_b-brl"/>
</dbReference>
<dbReference type="InterPro" id="IPR029039">
    <property type="entry name" value="Flavoprotein-like_sf"/>
</dbReference>
<keyword evidence="6" id="KW-0949">S-adenosyl-L-methionine</keyword>
<dbReference type="PRINTS" id="PR00371">
    <property type="entry name" value="FPNCR"/>
</dbReference>
<dbReference type="GO" id="GO:0030586">
    <property type="term" value="F:[methionine synthase] reductase (NADPH) activity"/>
    <property type="evidence" value="ECO:0007669"/>
    <property type="project" value="UniProtKB-EC"/>
</dbReference>
<dbReference type="InterPro" id="IPR003097">
    <property type="entry name" value="CysJ-like_FAD-binding"/>
</dbReference>
<comment type="cofactor">
    <cofactor evidence="1">
        <name>FMN</name>
        <dbReference type="ChEBI" id="CHEBI:58210"/>
    </cofactor>
</comment>
<dbReference type="Gene3D" id="1.20.990.10">
    <property type="entry name" value="NADPH-cytochrome p450 Reductase, Chain A, domain 3"/>
    <property type="match status" value="1"/>
</dbReference>
<dbReference type="InterPro" id="IPR001094">
    <property type="entry name" value="Flavdoxin-like"/>
</dbReference>
<evidence type="ECO:0000256" key="3">
    <source>
        <dbReference type="ARBA" id="ARBA00022605"/>
    </source>
</evidence>
<evidence type="ECO:0000256" key="2">
    <source>
        <dbReference type="ARBA" id="ARBA00001974"/>
    </source>
</evidence>
<protein>
    <recommendedName>
        <fullName evidence="12">Methionine synthase reductase</fullName>
        <ecNumber evidence="11">1.16.1.8</ecNumber>
    </recommendedName>
</protein>
<dbReference type="InterPro" id="IPR017927">
    <property type="entry name" value="FAD-bd_FR_type"/>
</dbReference>
<keyword evidence="9" id="KW-0560">Oxidoreductase</keyword>
<dbReference type="PANTHER" id="PTHR19384:SF84">
    <property type="entry name" value="METHIONINE SYNTHASE REDUCTASE"/>
    <property type="match status" value="1"/>
</dbReference>
<keyword evidence="4" id="KW-0285">Flavoprotein</keyword>
<evidence type="ECO:0000256" key="7">
    <source>
        <dbReference type="ARBA" id="ARBA00022827"/>
    </source>
</evidence>
<dbReference type="PANTHER" id="PTHR19384">
    <property type="entry name" value="NITRIC OXIDE SYNTHASE-RELATED"/>
    <property type="match status" value="1"/>
</dbReference>
<dbReference type="EC" id="1.16.1.8" evidence="11"/>
<dbReference type="Gene3D" id="2.40.30.10">
    <property type="entry name" value="Translation factors"/>
    <property type="match status" value="1"/>
</dbReference>
<dbReference type="InterPro" id="IPR039261">
    <property type="entry name" value="FNR_nucleotide-bd"/>
</dbReference>
<dbReference type="InterPro" id="IPR023173">
    <property type="entry name" value="NADPH_Cyt_P450_Rdtase_alpha"/>
</dbReference>
<dbReference type="Pfam" id="PF00175">
    <property type="entry name" value="NAD_binding_1"/>
    <property type="match status" value="1"/>
</dbReference>
<dbReference type="InterPro" id="IPR001433">
    <property type="entry name" value="OxRdtase_FAD/NAD-bd"/>
</dbReference>
<dbReference type="Pfam" id="PF00258">
    <property type="entry name" value="Flavodoxin_1"/>
    <property type="match status" value="1"/>
</dbReference>
<evidence type="ECO:0000256" key="12">
    <source>
        <dbReference type="ARBA" id="ARBA00040659"/>
    </source>
</evidence>
<feature type="region of interest" description="Disordered" evidence="13">
    <location>
        <begin position="151"/>
        <end position="188"/>
    </location>
</feature>
<dbReference type="GO" id="GO:0050667">
    <property type="term" value="P:homocysteine metabolic process"/>
    <property type="evidence" value="ECO:0007669"/>
    <property type="project" value="TreeGrafter"/>
</dbReference>
<evidence type="ECO:0000256" key="9">
    <source>
        <dbReference type="ARBA" id="ARBA00023002"/>
    </source>
</evidence>
<evidence type="ECO:0000256" key="10">
    <source>
        <dbReference type="ARBA" id="ARBA00023167"/>
    </source>
</evidence>
<organism evidence="16">
    <name type="scientific">Arcella intermedia</name>
    <dbReference type="NCBI Taxonomy" id="1963864"/>
    <lineage>
        <taxon>Eukaryota</taxon>
        <taxon>Amoebozoa</taxon>
        <taxon>Tubulinea</taxon>
        <taxon>Elardia</taxon>
        <taxon>Arcellinida</taxon>
        <taxon>Sphaerothecina</taxon>
        <taxon>Arcellidae</taxon>
        <taxon>Arcella</taxon>
    </lineage>
</organism>
<evidence type="ECO:0000256" key="11">
    <source>
        <dbReference type="ARBA" id="ARBA00039088"/>
    </source>
</evidence>
<dbReference type="Gene3D" id="3.40.50.80">
    <property type="entry name" value="Nucleotide-binding domain of ferredoxin-NADP reductase (FNR) module"/>
    <property type="match status" value="1"/>
</dbReference>
<evidence type="ECO:0000259" key="14">
    <source>
        <dbReference type="PROSITE" id="PS50902"/>
    </source>
</evidence>
<dbReference type="Pfam" id="PF00667">
    <property type="entry name" value="FAD_binding_1"/>
    <property type="match status" value="1"/>
</dbReference>
<dbReference type="Gene3D" id="3.40.50.360">
    <property type="match status" value="1"/>
</dbReference>
<keyword evidence="10" id="KW-0486">Methionine biosynthesis</keyword>
<dbReference type="InterPro" id="IPR008254">
    <property type="entry name" value="Flavodoxin/NO_synth"/>
</dbReference>
<keyword evidence="8" id="KW-0521">NADP</keyword>
<evidence type="ECO:0000256" key="5">
    <source>
        <dbReference type="ARBA" id="ARBA00022643"/>
    </source>
</evidence>